<reference evidence="2" key="1">
    <citation type="submission" date="2021-09" db="EMBL/GenBank/DDBJ databases">
        <authorList>
            <consortium name="AG Swart"/>
            <person name="Singh M."/>
            <person name="Singh A."/>
            <person name="Seah K."/>
            <person name="Emmerich C."/>
        </authorList>
    </citation>
    <scope>NUCLEOTIDE SEQUENCE</scope>
    <source>
        <strain evidence="2">ATCC30299</strain>
    </source>
</reference>
<dbReference type="AlphaFoldDB" id="A0AAU9KMF1"/>
<keyword evidence="3" id="KW-1185">Reference proteome</keyword>
<protein>
    <submittedName>
        <fullName evidence="2">Uncharacterized protein</fullName>
    </submittedName>
</protein>
<feature type="compositionally biased region" description="Basic and acidic residues" evidence="1">
    <location>
        <begin position="90"/>
        <end position="105"/>
    </location>
</feature>
<sequence>MDASTEIVQDPNLSIKKKLLAKALKNEIKCSTLLQRNSPCISNAKAPKLILKNVLDKDDKKSCLLTERTRKIKKLESRISGSETTRSLSRKQEIQKSKKPARDLRSITPINKKETNFNKNPLKNKEISLSKPQSLAKLEGYFSEICSSIESTSKIEDKLMQKAEYMQETLKECLTAVPDLSLQFYILMSSILREIQDIYREKSYDNVCVLAQKLLQLGLYLENNKFLQKNKPKDIKEELLADFNEKISKNDQDLEATATFNEGELQSIKEQSSNMTISDNNGDSLLDVSFSDKIVNITFSPKGEKYNEEDFIHSSSIVTRTEPTPKSQKQKNISISFANPLSSFNKDIKNHRRIISSQPKKNISHDFKNCLDHNFLPLEKFKEFLSGKISVKINELKAQKYDPIKLKNEVYSNAIEKREELLKEAKGDFEDIEVIIMSKPGYEKRFSAEVIRTQRNFEESNRRKQSVNWTAKDIHNKKRKLEAVLNRFKR</sequence>
<comment type="caution">
    <text evidence="2">The sequence shown here is derived from an EMBL/GenBank/DDBJ whole genome shotgun (WGS) entry which is preliminary data.</text>
</comment>
<proteinExistence type="predicted"/>
<organism evidence="2 3">
    <name type="scientific">Blepharisma stoltei</name>
    <dbReference type="NCBI Taxonomy" id="1481888"/>
    <lineage>
        <taxon>Eukaryota</taxon>
        <taxon>Sar</taxon>
        <taxon>Alveolata</taxon>
        <taxon>Ciliophora</taxon>
        <taxon>Postciliodesmatophora</taxon>
        <taxon>Heterotrichea</taxon>
        <taxon>Heterotrichida</taxon>
        <taxon>Blepharismidae</taxon>
        <taxon>Blepharisma</taxon>
    </lineage>
</organism>
<evidence type="ECO:0000313" key="3">
    <source>
        <dbReference type="Proteomes" id="UP001162131"/>
    </source>
</evidence>
<evidence type="ECO:0000313" key="2">
    <source>
        <dbReference type="EMBL" id="CAG9334512.1"/>
    </source>
</evidence>
<dbReference type="EMBL" id="CAJZBQ010000058">
    <property type="protein sequence ID" value="CAG9334512.1"/>
    <property type="molecule type" value="Genomic_DNA"/>
</dbReference>
<feature type="region of interest" description="Disordered" evidence="1">
    <location>
        <begin position="77"/>
        <end position="105"/>
    </location>
</feature>
<dbReference type="Proteomes" id="UP001162131">
    <property type="component" value="Unassembled WGS sequence"/>
</dbReference>
<name>A0AAU9KMF1_9CILI</name>
<evidence type="ECO:0000256" key="1">
    <source>
        <dbReference type="SAM" id="MobiDB-lite"/>
    </source>
</evidence>
<accession>A0AAU9KMF1</accession>
<gene>
    <name evidence="2" type="ORF">BSTOLATCC_MIC61124</name>
</gene>